<dbReference type="GO" id="GO:0005975">
    <property type="term" value="P:carbohydrate metabolic process"/>
    <property type="evidence" value="ECO:0007669"/>
    <property type="project" value="InterPro"/>
</dbReference>
<dbReference type="PANTHER" id="PTHR10587">
    <property type="entry name" value="GLYCOSYL TRANSFERASE-RELATED"/>
    <property type="match status" value="1"/>
</dbReference>
<sequence length="402" mass="43486">MAQVLSRRQRIAERRRQRRRKAWGIAAAAAVMVLGIAGGLRAAGGLLPPRLQWHFTPADDRLTVRLEPRPGWLGRQLWQLDRWQVGPYTAGSATRPFVRTLPPNARVRWRVRAQGPAPLAGFITLTVPAGPRLVAETRTATTLALTADQPLTAAAVSGGTVTRVGSRRLVVPRGLTPRTLEVRVEGRDGTWSVWRVSVPPARPVPLLWFGSPAGGRVYLTVDDGWVPSARLLALMQRDHLPVTAFLIQEAAVRDPAYWRAFVAAGGVIEDHTRSHPALTRVSPAAALSQWAAPIAAYRQWFGQTPLVGRPPYGAVNGTIRTAARLAGLRALVMWSVEWTPGRGFATWNHGPIQAGDIILLHWVPGVGRAVATLLPVLKARGLTPAPLLPGLGLARPAGSPAR</sequence>
<dbReference type="SUPFAM" id="SSF88713">
    <property type="entry name" value="Glycoside hydrolase/deacetylase"/>
    <property type="match status" value="1"/>
</dbReference>
<gene>
    <name evidence="3" type="ORF">R50_0352</name>
</gene>
<dbReference type="KEGG" id="hfv:R50_0352"/>
<keyword evidence="4" id="KW-1185">Reference proteome</keyword>
<keyword evidence="1" id="KW-0812">Transmembrane</keyword>
<dbReference type="GO" id="GO:0016810">
    <property type="term" value="F:hydrolase activity, acting on carbon-nitrogen (but not peptide) bonds"/>
    <property type="evidence" value="ECO:0007669"/>
    <property type="project" value="InterPro"/>
</dbReference>
<protein>
    <recommendedName>
        <fullName evidence="2">NodB homology domain-containing protein</fullName>
    </recommendedName>
</protein>
<keyword evidence="1" id="KW-0472">Membrane</keyword>
<organism evidence="3 4">
    <name type="scientific">Candidatus Hydrogenisulfobacillus filiaventi</name>
    <dbReference type="NCBI Taxonomy" id="2707344"/>
    <lineage>
        <taxon>Bacteria</taxon>
        <taxon>Bacillati</taxon>
        <taxon>Bacillota</taxon>
        <taxon>Clostridia</taxon>
        <taxon>Eubacteriales</taxon>
        <taxon>Clostridiales Family XVII. Incertae Sedis</taxon>
        <taxon>Candidatus Hydrogenisulfobacillus</taxon>
    </lineage>
</organism>
<dbReference type="PROSITE" id="PS51677">
    <property type="entry name" value="NODB"/>
    <property type="match status" value="1"/>
</dbReference>
<proteinExistence type="predicted"/>
<dbReference type="CDD" id="cd10917">
    <property type="entry name" value="CE4_NodB_like_6s_7s"/>
    <property type="match status" value="1"/>
</dbReference>
<evidence type="ECO:0000313" key="3">
    <source>
        <dbReference type="EMBL" id="CAB1127858.1"/>
    </source>
</evidence>
<dbReference type="Proteomes" id="UP000503399">
    <property type="component" value="Chromosome"/>
</dbReference>
<feature type="transmembrane region" description="Helical" evidence="1">
    <location>
        <begin position="21"/>
        <end position="40"/>
    </location>
</feature>
<dbReference type="InterPro" id="IPR002509">
    <property type="entry name" value="NODB_dom"/>
</dbReference>
<evidence type="ECO:0000256" key="1">
    <source>
        <dbReference type="SAM" id="Phobius"/>
    </source>
</evidence>
<evidence type="ECO:0000313" key="4">
    <source>
        <dbReference type="Proteomes" id="UP000503399"/>
    </source>
</evidence>
<dbReference type="Pfam" id="PF01522">
    <property type="entry name" value="Polysacc_deac_1"/>
    <property type="match status" value="1"/>
</dbReference>
<name>A0A6F8ZDA8_9FIRM</name>
<reference evidence="3 4" key="1">
    <citation type="submission" date="2020-02" db="EMBL/GenBank/DDBJ databases">
        <authorList>
            <person name="Hogendoorn C."/>
        </authorList>
    </citation>
    <scope>NUCLEOTIDE SEQUENCE [LARGE SCALE GENOMIC DNA]</scope>
    <source>
        <strain evidence="3">R501</strain>
    </source>
</reference>
<dbReference type="InterPro" id="IPR011330">
    <property type="entry name" value="Glyco_hydro/deAcase_b/a-brl"/>
</dbReference>
<evidence type="ECO:0000259" key="2">
    <source>
        <dbReference type="PROSITE" id="PS51677"/>
    </source>
</evidence>
<dbReference type="InterPro" id="IPR050248">
    <property type="entry name" value="Polysacc_deacetylase_ArnD"/>
</dbReference>
<feature type="domain" description="NodB homology" evidence="2">
    <location>
        <begin position="215"/>
        <end position="402"/>
    </location>
</feature>
<dbReference type="Gene3D" id="3.20.20.370">
    <property type="entry name" value="Glycoside hydrolase/deacetylase"/>
    <property type="match status" value="1"/>
</dbReference>
<keyword evidence="1" id="KW-1133">Transmembrane helix</keyword>
<accession>A0A6F8ZDA8</accession>
<dbReference type="EMBL" id="LR778114">
    <property type="protein sequence ID" value="CAB1127858.1"/>
    <property type="molecule type" value="Genomic_DNA"/>
</dbReference>
<dbReference type="AlphaFoldDB" id="A0A6F8ZDA8"/>